<organism evidence="7 8">
    <name type="scientific">Rhododendron williamsianum</name>
    <dbReference type="NCBI Taxonomy" id="262921"/>
    <lineage>
        <taxon>Eukaryota</taxon>
        <taxon>Viridiplantae</taxon>
        <taxon>Streptophyta</taxon>
        <taxon>Embryophyta</taxon>
        <taxon>Tracheophyta</taxon>
        <taxon>Spermatophyta</taxon>
        <taxon>Magnoliopsida</taxon>
        <taxon>eudicotyledons</taxon>
        <taxon>Gunneridae</taxon>
        <taxon>Pentapetalae</taxon>
        <taxon>asterids</taxon>
        <taxon>Ericales</taxon>
        <taxon>Ericaceae</taxon>
        <taxon>Ericoideae</taxon>
        <taxon>Rhodoreae</taxon>
        <taxon>Rhododendron</taxon>
    </lineage>
</organism>
<evidence type="ECO:0000256" key="3">
    <source>
        <dbReference type="ARBA" id="ARBA00022989"/>
    </source>
</evidence>
<evidence type="ECO:0000313" key="7">
    <source>
        <dbReference type="EMBL" id="KAE9463765.1"/>
    </source>
</evidence>
<dbReference type="EMBL" id="QEFC01000552">
    <property type="protein sequence ID" value="KAE9463765.1"/>
    <property type="molecule type" value="Genomic_DNA"/>
</dbReference>
<accession>A0A6A4M009</accession>
<comment type="caution">
    <text evidence="7">The sequence shown here is derived from an EMBL/GenBank/DDBJ whole genome shotgun (WGS) entry which is preliminary data.</text>
</comment>
<reference evidence="7 8" key="1">
    <citation type="journal article" date="2019" name="Genome Biol. Evol.">
        <title>The Rhododendron genome and chromosomal organization provide insight into shared whole-genome duplications across the heath family (Ericaceae).</title>
        <authorList>
            <person name="Soza V.L."/>
            <person name="Lindsley D."/>
            <person name="Waalkes A."/>
            <person name="Ramage E."/>
            <person name="Patwardhan R.P."/>
            <person name="Burton J.N."/>
            <person name="Adey A."/>
            <person name="Kumar A."/>
            <person name="Qiu R."/>
            <person name="Shendure J."/>
            <person name="Hall B."/>
        </authorList>
    </citation>
    <scope>NUCLEOTIDE SEQUENCE [LARGE SCALE GENOMIC DNA]</scope>
    <source>
        <strain evidence="7">RSF 1966-606</strain>
    </source>
</reference>
<dbReference type="Proteomes" id="UP000428333">
    <property type="component" value="Linkage Group LG03"/>
</dbReference>
<proteinExistence type="predicted"/>
<dbReference type="GO" id="GO:0030943">
    <property type="term" value="F:mitochondrion targeting sequence binding"/>
    <property type="evidence" value="ECO:0007669"/>
    <property type="project" value="TreeGrafter"/>
</dbReference>
<dbReference type="OrthoDB" id="1913277at2759"/>
<dbReference type="GO" id="GO:0042721">
    <property type="term" value="C:TIM22 mitochondrial import inner membrane insertion complex"/>
    <property type="evidence" value="ECO:0007669"/>
    <property type="project" value="InterPro"/>
</dbReference>
<dbReference type="PANTHER" id="PTHR14110:SF10">
    <property type="entry name" value="OS04G0376100 PROTEIN"/>
    <property type="match status" value="1"/>
</dbReference>
<keyword evidence="4 6" id="KW-0472">Membrane</keyword>
<keyword evidence="3 6" id="KW-1133">Transmembrane helix</keyword>
<feature type="non-terminal residue" evidence="7">
    <location>
        <position position="1"/>
    </location>
</feature>
<feature type="transmembrane region" description="Helical" evidence="6">
    <location>
        <begin position="111"/>
        <end position="130"/>
    </location>
</feature>
<dbReference type="PANTHER" id="PTHR14110">
    <property type="entry name" value="MITOCHONDRIAL IMPORT INNER MEMBRANE TRANSLOCASE SUBUNIT TIM22"/>
    <property type="match status" value="1"/>
</dbReference>
<comment type="subcellular location">
    <subcellularLocation>
        <location evidence="1">Membrane</location>
        <topology evidence="1">Multi-pass membrane protein</topology>
    </subcellularLocation>
</comment>
<dbReference type="InterPro" id="IPR039175">
    <property type="entry name" value="TIM22"/>
</dbReference>
<keyword evidence="2 6" id="KW-0812">Transmembrane</keyword>
<evidence type="ECO:0000256" key="5">
    <source>
        <dbReference type="SAM" id="MobiDB-lite"/>
    </source>
</evidence>
<feature type="transmembrane region" description="Helical" evidence="6">
    <location>
        <begin position="87"/>
        <end position="105"/>
    </location>
</feature>
<keyword evidence="8" id="KW-1185">Reference proteome</keyword>
<dbReference type="GO" id="GO:0045039">
    <property type="term" value="P:protein insertion into mitochondrial inner membrane"/>
    <property type="evidence" value="ECO:0007669"/>
    <property type="project" value="InterPro"/>
</dbReference>
<protein>
    <submittedName>
        <fullName evidence="7">Uncharacterized protein</fullName>
    </submittedName>
</protein>
<evidence type="ECO:0000256" key="1">
    <source>
        <dbReference type="ARBA" id="ARBA00004141"/>
    </source>
</evidence>
<evidence type="ECO:0000256" key="2">
    <source>
        <dbReference type="ARBA" id="ARBA00022692"/>
    </source>
</evidence>
<evidence type="ECO:0000256" key="4">
    <source>
        <dbReference type="ARBA" id="ARBA00023136"/>
    </source>
</evidence>
<dbReference type="GO" id="GO:0008320">
    <property type="term" value="F:protein transmembrane transporter activity"/>
    <property type="evidence" value="ECO:0007669"/>
    <property type="project" value="TreeGrafter"/>
</dbReference>
<name>A0A6A4M009_9ERIC</name>
<feature type="region of interest" description="Disordered" evidence="5">
    <location>
        <begin position="1"/>
        <end position="20"/>
    </location>
</feature>
<evidence type="ECO:0000313" key="8">
    <source>
        <dbReference type="Proteomes" id="UP000428333"/>
    </source>
</evidence>
<feature type="transmembrane region" description="Helical" evidence="6">
    <location>
        <begin position="25"/>
        <end position="42"/>
    </location>
</feature>
<evidence type="ECO:0000256" key="6">
    <source>
        <dbReference type="SAM" id="Phobius"/>
    </source>
</evidence>
<sequence>MATDDKTLEVTSSSSSSSDGWKERILIPTLLAGIAGGGYGLLSKHSKVHGLANISATYAANFAIVAGCYCGAREFVRASRKAEPDDLLNSAIAGFGSGAILGRLQGGQAGAIRYSIIFAVVGTTVDFATLKLKPALKSFRESMTGNNDGSQKQNGGLKLPEWSPIQILDEEALAAKKAREQLYAQRNVFGSGAILGRLQGGQAGATRYSIIFAVVGKTVDFATLKSFRESVAGNNDGSQKQNGGLKLPEWSPIQIQDEEALAAKEAREQLYAQRNVHNLTKEES</sequence>
<gene>
    <name evidence="7" type="ORF">C3L33_04348</name>
</gene>
<dbReference type="AlphaFoldDB" id="A0A6A4M009"/>